<dbReference type="SUPFAM" id="SSF46689">
    <property type="entry name" value="Homeodomain-like"/>
    <property type="match status" value="1"/>
</dbReference>
<sequence length="198" mass="23146">MIKAEAIDKVREDIITAAEEVFKKYGYLRVSMQDISKASGKGRSTLYYYFRNKMEVFDAVSHRLFSQLLKECQKVISPEATFVENIERYYTVKLRNLKKMITQYELVAEDLRQDPSLLAAKTTHKLQDNEIALLNNIIQWAQANNEIAQLSTEDSMFLSEIFVTAFKSFEQEIVIYNKLQNFEEKINWLVQILHKGLT</sequence>
<dbReference type="InterPro" id="IPR001647">
    <property type="entry name" value="HTH_TetR"/>
</dbReference>
<evidence type="ECO:0000259" key="3">
    <source>
        <dbReference type="PROSITE" id="PS50977"/>
    </source>
</evidence>
<dbReference type="PROSITE" id="PS50977">
    <property type="entry name" value="HTH_TETR_2"/>
    <property type="match status" value="1"/>
</dbReference>
<dbReference type="PANTHER" id="PTHR43479:SF11">
    <property type="entry name" value="ACREF_ENVCD OPERON REPRESSOR-RELATED"/>
    <property type="match status" value="1"/>
</dbReference>
<dbReference type="InterPro" id="IPR009057">
    <property type="entry name" value="Homeodomain-like_sf"/>
</dbReference>
<evidence type="ECO:0000256" key="2">
    <source>
        <dbReference type="PROSITE-ProRule" id="PRU00335"/>
    </source>
</evidence>
<proteinExistence type="predicted"/>
<dbReference type="Proteomes" id="UP001501436">
    <property type="component" value="Unassembled WGS sequence"/>
</dbReference>
<dbReference type="EMBL" id="BAABJI010000002">
    <property type="protein sequence ID" value="GAA4923807.1"/>
    <property type="molecule type" value="Genomic_DNA"/>
</dbReference>
<name>A0ABP9FZT6_9SPHI</name>
<dbReference type="InterPro" id="IPR050624">
    <property type="entry name" value="HTH-type_Tx_Regulator"/>
</dbReference>
<gene>
    <name evidence="4" type="ORF">GCM10023313_30140</name>
</gene>
<dbReference type="Pfam" id="PF00440">
    <property type="entry name" value="TetR_N"/>
    <property type="match status" value="1"/>
</dbReference>
<evidence type="ECO:0000313" key="4">
    <source>
        <dbReference type="EMBL" id="GAA4923807.1"/>
    </source>
</evidence>
<accession>A0ABP9FZT6</accession>
<dbReference type="Gene3D" id="1.10.357.10">
    <property type="entry name" value="Tetracycline Repressor, domain 2"/>
    <property type="match status" value="1"/>
</dbReference>
<comment type="caution">
    <text evidence="4">The sequence shown here is derived from an EMBL/GenBank/DDBJ whole genome shotgun (WGS) entry which is preliminary data.</text>
</comment>
<dbReference type="Gene3D" id="1.10.10.60">
    <property type="entry name" value="Homeodomain-like"/>
    <property type="match status" value="1"/>
</dbReference>
<organism evidence="4 5">
    <name type="scientific">Mucilaginibacter defluvii</name>
    <dbReference type="NCBI Taxonomy" id="1196019"/>
    <lineage>
        <taxon>Bacteria</taxon>
        <taxon>Pseudomonadati</taxon>
        <taxon>Bacteroidota</taxon>
        <taxon>Sphingobacteriia</taxon>
        <taxon>Sphingobacteriales</taxon>
        <taxon>Sphingobacteriaceae</taxon>
        <taxon>Mucilaginibacter</taxon>
    </lineage>
</organism>
<reference evidence="5" key="1">
    <citation type="journal article" date="2019" name="Int. J. Syst. Evol. Microbiol.">
        <title>The Global Catalogue of Microorganisms (GCM) 10K type strain sequencing project: providing services to taxonomists for standard genome sequencing and annotation.</title>
        <authorList>
            <consortium name="The Broad Institute Genomics Platform"/>
            <consortium name="The Broad Institute Genome Sequencing Center for Infectious Disease"/>
            <person name="Wu L."/>
            <person name="Ma J."/>
        </authorList>
    </citation>
    <scope>NUCLEOTIDE SEQUENCE [LARGE SCALE GENOMIC DNA]</scope>
    <source>
        <strain evidence="5">JCM 18283</strain>
    </source>
</reference>
<feature type="domain" description="HTH tetR-type" evidence="3">
    <location>
        <begin position="8"/>
        <end position="68"/>
    </location>
</feature>
<keyword evidence="1 2" id="KW-0238">DNA-binding</keyword>
<evidence type="ECO:0000256" key="1">
    <source>
        <dbReference type="ARBA" id="ARBA00023125"/>
    </source>
</evidence>
<evidence type="ECO:0000313" key="5">
    <source>
        <dbReference type="Proteomes" id="UP001501436"/>
    </source>
</evidence>
<feature type="DNA-binding region" description="H-T-H motif" evidence="2">
    <location>
        <begin position="31"/>
        <end position="50"/>
    </location>
</feature>
<keyword evidence="5" id="KW-1185">Reference proteome</keyword>
<dbReference type="PANTHER" id="PTHR43479">
    <property type="entry name" value="ACREF/ENVCD OPERON REPRESSOR-RELATED"/>
    <property type="match status" value="1"/>
</dbReference>
<dbReference type="RefSeq" id="WP_345332091.1">
    <property type="nucleotide sequence ID" value="NZ_BAABJI010000002.1"/>
</dbReference>
<dbReference type="PRINTS" id="PR00455">
    <property type="entry name" value="HTHTETR"/>
</dbReference>
<protein>
    <recommendedName>
        <fullName evidence="3">HTH tetR-type domain-containing protein</fullName>
    </recommendedName>
</protein>